<evidence type="ECO:0000256" key="7">
    <source>
        <dbReference type="ARBA" id="ARBA00022723"/>
    </source>
</evidence>
<evidence type="ECO:0000256" key="5">
    <source>
        <dbReference type="ARBA" id="ARBA00022475"/>
    </source>
</evidence>
<feature type="domain" description="Alpha-carbonic anhydrase" evidence="15">
    <location>
        <begin position="21"/>
        <end position="286"/>
    </location>
</feature>
<comment type="function">
    <text evidence="14">Reversible hydration of carbon dioxide.</text>
</comment>
<keyword evidence="5" id="KW-1003">Cell membrane</keyword>
<comment type="cofactor">
    <cofactor evidence="1 14">
        <name>Zn(2+)</name>
        <dbReference type="ChEBI" id="CHEBI:29105"/>
    </cofactor>
</comment>
<dbReference type="SMART" id="SM01057">
    <property type="entry name" value="Carb_anhydrase"/>
    <property type="match status" value="1"/>
</dbReference>
<protein>
    <recommendedName>
        <fullName evidence="14">Carbonic anhydrase</fullName>
        <ecNumber evidence="14">4.2.1.1</ecNumber>
    </recommendedName>
</protein>
<keyword evidence="9" id="KW-0325">Glycoprotein</keyword>
<dbReference type="GO" id="GO:0004089">
    <property type="term" value="F:carbonate dehydratase activity"/>
    <property type="evidence" value="ECO:0007669"/>
    <property type="project" value="UniProtKB-UniRule"/>
</dbReference>
<evidence type="ECO:0000259" key="15">
    <source>
        <dbReference type="PROSITE" id="PS51144"/>
    </source>
</evidence>
<keyword evidence="14" id="KW-0732">Signal</keyword>
<evidence type="ECO:0000313" key="16">
    <source>
        <dbReference type="Ensembl" id="ENSLCNP00005023417.1"/>
    </source>
</evidence>
<dbReference type="PROSITE" id="PS00162">
    <property type="entry name" value="ALPHA_CA_1"/>
    <property type="match status" value="1"/>
</dbReference>
<feature type="signal peptide" evidence="14">
    <location>
        <begin position="1"/>
        <end position="19"/>
    </location>
</feature>
<dbReference type="GO" id="GO:0008270">
    <property type="term" value="F:zinc ion binding"/>
    <property type="evidence" value="ECO:0007669"/>
    <property type="project" value="UniProtKB-UniRule"/>
</dbReference>
<evidence type="ECO:0000256" key="13">
    <source>
        <dbReference type="ARBA" id="ARBA00049061"/>
    </source>
</evidence>
<dbReference type="InterPro" id="IPR036398">
    <property type="entry name" value="CA_dom_sf"/>
</dbReference>
<dbReference type="PANTHER" id="PTHR18952">
    <property type="entry name" value="CARBONIC ANHYDRASE"/>
    <property type="match status" value="1"/>
</dbReference>
<evidence type="ECO:0000256" key="3">
    <source>
        <dbReference type="ARBA" id="ARBA00010718"/>
    </source>
</evidence>
<keyword evidence="11" id="KW-0449">Lipoprotein</keyword>
<dbReference type="InterPro" id="IPR023561">
    <property type="entry name" value="Carbonic_anhydrase_a-class"/>
</dbReference>
<comment type="function">
    <text evidence="12">Catalyzes the reversible hydration of carbon dioxide into bicarbonate and protons and thus is essential to maintaining intracellular and extracellular pH. May stimulate the sodium/bicarbonate transporter activity of SLC4A4 that acts in pH homeostasis. It is essential for acid overload removal from the retina and retina epithelium, and acid release in the choriocapillaris in the choroid.</text>
</comment>
<sequence length="339" mass="38246">MRLLPALLALAAARPLACADSHWCYDIQAKASNYACLGPSQWGGDCKKNRQSPINIVTTEAQVDPNLGLFSFSGYDKKQKWKVQNNGHSVMVLLEDEASVTGGGLAARYRAKQMHLHWSEELDKGSEHTLNGVRYAMEMHIVHEKEKGTSRNEKEAQDPKDEIAVLAFLVEAGSEKNDGFQPLVEALSYVPRPKMNTTMNDSISLLDLLPKKETLRHYFRYLGSLTTPGCEEKVVWTVFQERIQLHKDQVPRTQPRVWPPTAQFPTPFLWIPTEAPWTGVGMGHSRELPRVWPPTAQFPTPFLWIPTEAPWTGVGMGHQGIHRHSLGWTRQVWPIPSLV</sequence>
<evidence type="ECO:0000256" key="4">
    <source>
        <dbReference type="ARBA" id="ARBA00011736"/>
    </source>
</evidence>
<evidence type="ECO:0000256" key="8">
    <source>
        <dbReference type="ARBA" id="ARBA00022833"/>
    </source>
</evidence>
<dbReference type="PROSITE" id="PS51144">
    <property type="entry name" value="ALPHA_CA_2"/>
    <property type="match status" value="1"/>
</dbReference>
<dbReference type="InterPro" id="IPR001148">
    <property type="entry name" value="CA_dom"/>
</dbReference>
<comment type="subunit">
    <text evidence="4">Interacts with SLC4A4.</text>
</comment>
<evidence type="ECO:0000256" key="2">
    <source>
        <dbReference type="ARBA" id="ARBA00004609"/>
    </source>
</evidence>
<reference evidence="16" key="2">
    <citation type="submission" date="2025-09" db="UniProtKB">
        <authorList>
            <consortium name="Ensembl"/>
        </authorList>
    </citation>
    <scope>IDENTIFICATION</scope>
</reference>
<evidence type="ECO:0000313" key="17">
    <source>
        <dbReference type="Proteomes" id="UP000472241"/>
    </source>
</evidence>
<comment type="catalytic activity">
    <reaction evidence="13">
        <text>hydrogencarbonate + H(+) = CO2 + H2O</text>
        <dbReference type="Rhea" id="RHEA:10748"/>
        <dbReference type="ChEBI" id="CHEBI:15377"/>
        <dbReference type="ChEBI" id="CHEBI:15378"/>
        <dbReference type="ChEBI" id="CHEBI:16526"/>
        <dbReference type="ChEBI" id="CHEBI:17544"/>
        <dbReference type="EC" id="4.2.1.1"/>
    </reaction>
    <physiologicalReaction direction="left-to-right" evidence="13">
        <dbReference type="Rhea" id="RHEA:10749"/>
    </physiologicalReaction>
    <physiologicalReaction direction="right-to-left" evidence="13">
        <dbReference type="Rhea" id="RHEA:10750"/>
    </physiologicalReaction>
</comment>
<dbReference type="Pfam" id="PF00194">
    <property type="entry name" value="Carb_anhydrase"/>
    <property type="match status" value="1"/>
</dbReference>
<keyword evidence="6" id="KW-0472">Membrane</keyword>
<dbReference type="Proteomes" id="UP000472241">
    <property type="component" value="Unplaced"/>
</dbReference>
<dbReference type="SUPFAM" id="SSF51069">
    <property type="entry name" value="Carbonic anhydrase"/>
    <property type="match status" value="1"/>
</dbReference>
<evidence type="ECO:0000256" key="11">
    <source>
        <dbReference type="ARBA" id="ARBA00023288"/>
    </source>
</evidence>
<keyword evidence="8 14" id="KW-0862">Zinc</keyword>
<dbReference type="PANTHER" id="PTHR18952:SF95">
    <property type="entry name" value="CARBONIC ANHYDRASE 4"/>
    <property type="match status" value="1"/>
</dbReference>
<dbReference type="GO" id="GO:0098552">
    <property type="term" value="C:side of membrane"/>
    <property type="evidence" value="ECO:0007669"/>
    <property type="project" value="UniProtKB-KW"/>
</dbReference>
<comment type="similarity">
    <text evidence="3 14">Belongs to the alpha-carbonic anhydrase family.</text>
</comment>
<dbReference type="AlphaFoldDB" id="A0A667IHY9"/>
<feature type="chain" id="PRO_5025716723" description="Carbonic anhydrase" evidence="14">
    <location>
        <begin position="20"/>
        <end position="339"/>
    </location>
</feature>
<keyword evidence="17" id="KW-1185">Reference proteome</keyword>
<comment type="subcellular location">
    <subcellularLocation>
        <location evidence="2">Cell membrane</location>
        <topology evidence="2">Lipid-anchor</topology>
        <topology evidence="2">GPI-anchor</topology>
    </subcellularLocation>
</comment>
<dbReference type="InterPro" id="IPR018338">
    <property type="entry name" value="Carbonic_anhydrase_a-class_CS"/>
</dbReference>
<reference evidence="16" key="1">
    <citation type="submission" date="2025-08" db="UniProtKB">
        <authorList>
            <consortium name="Ensembl"/>
        </authorList>
    </citation>
    <scope>IDENTIFICATION</scope>
</reference>
<evidence type="ECO:0000256" key="10">
    <source>
        <dbReference type="ARBA" id="ARBA00023239"/>
    </source>
</evidence>
<evidence type="ECO:0000256" key="9">
    <source>
        <dbReference type="ARBA" id="ARBA00023180"/>
    </source>
</evidence>
<dbReference type="FunFam" id="3.10.200.10:FF:000003">
    <property type="entry name" value="Carbonic anhydrase 12"/>
    <property type="match status" value="1"/>
</dbReference>
<proteinExistence type="inferred from homology"/>
<name>A0A667IHY9_LYNCA</name>
<accession>A0A667IHY9</accession>
<dbReference type="Gene3D" id="3.10.200.10">
    <property type="entry name" value="Alpha carbonic anhydrase"/>
    <property type="match status" value="1"/>
</dbReference>
<keyword evidence="10 14" id="KW-0456">Lyase</keyword>
<evidence type="ECO:0000256" key="12">
    <source>
        <dbReference type="ARBA" id="ARBA00045603"/>
    </source>
</evidence>
<gene>
    <name evidence="16" type="primary">CA4</name>
</gene>
<evidence type="ECO:0000256" key="14">
    <source>
        <dbReference type="RuleBase" id="RU367011"/>
    </source>
</evidence>
<evidence type="ECO:0000256" key="1">
    <source>
        <dbReference type="ARBA" id="ARBA00001947"/>
    </source>
</evidence>
<keyword evidence="7 14" id="KW-0479">Metal-binding</keyword>
<organism evidence="16 17">
    <name type="scientific">Lynx canadensis</name>
    <name type="common">Canada lynx</name>
    <name type="synonym">Felis canadensis</name>
    <dbReference type="NCBI Taxonomy" id="61383"/>
    <lineage>
        <taxon>Eukaryota</taxon>
        <taxon>Metazoa</taxon>
        <taxon>Chordata</taxon>
        <taxon>Craniata</taxon>
        <taxon>Vertebrata</taxon>
        <taxon>Euteleostomi</taxon>
        <taxon>Mammalia</taxon>
        <taxon>Eutheria</taxon>
        <taxon>Laurasiatheria</taxon>
        <taxon>Carnivora</taxon>
        <taxon>Feliformia</taxon>
        <taxon>Felidae</taxon>
        <taxon>Felinae</taxon>
        <taxon>Lynx</taxon>
    </lineage>
</organism>
<keyword evidence="6" id="KW-0336">GPI-anchor</keyword>
<dbReference type="GO" id="GO:0005886">
    <property type="term" value="C:plasma membrane"/>
    <property type="evidence" value="ECO:0007669"/>
    <property type="project" value="UniProtKB-SubCell"/>
</dbReference>
<evidence type="ECO:0000256" key="6">
    <source>
        <dbReference type="ARBA" id="ARBA00022622"/>
    </source>
</evidence>
<dbReference type="EC" id="4.2.1.1" evidence="14"/>
<dbReference type="Ensembl" id="ENSLCNT00005026152.1">
    <property type="protein sequence ID" value="ENSLCNP00005023417.1"/>
    <property type="gene ID" value="ENSLCNG00005015224.1"/>
</dbReference>